<evidence type="ECO:0000313" key="1">
    <source>
        <dbReference type="EMBL" id="KAK3602157.1"/>
    </source>
</evidence>
<comment type="caution">
    <text evidence="1">The sequence shown here is derived from an EMBL/GenBank/DDBJ whole genome shotgun (WGS) entry which is preliminary data.</text>
</comment>
<evidence type="ECO:0000313" key="2">
    <source>
        <dbReference type="Proteomes" id="UP001195483"/>
    </source>
</evidence>
<keyword evidence="2" id="KW-1185">Reference proteome</keyword>
<reference evidence="1" key="2">
    <citation type="journal article" date="2021" name="Genome Biol. Evol.">
        <title>Developing a high-quality reference genome for a parasitic bivalve with doubly uniparental inheritance (Bivalvia: Unionida).</title>
        <authorList>
            <person name="Smith C.H."/>
        </authorList>
    </citation>
    <scope>NUCLEOTIDE SEQUENCE</scope>
    <source>
        <strain evidence="1">CHS0354</strain>
        <tissue evidence="1">Mantle</tissue>
    </source>
</reference>
<dbReference type="Proteomes" id="UP001195483">
    <property type="component" value="Unassembled WGS sequence"/>
</dbReference>
<dbReference type="EMBL" id="JAEAOA010001749">
    <property type="protein sequence ID" value="KAK3602157.1"/>
    <property type="molecule type" value="Genomic_DNA"/>
</dbReference>
<accession>A0AAE0T1L3</accession>
<proteinExistence type="predicted"/>
<gene>
    <name evidence="1" type="ORF">CHS0354_029164</name>
</gene>
<organism evidence="1 2">
    <name type="scientific">Potamilus streckersoni</name>
    <dbReference type="NCBI Taxonomy" id="2493646"/>
    <lineage>
        <taxon>Eukaryota</taxon>
        <taxon>Metazoa</taxon>
        <taxon>Spiralia</taxon>
        <taxon>Lophotrochozoa</taxon>
        <taxon>Mollusca</taxon>
        <taxon>Bivalvia</taxon>
        <taxon>Autobranchia</taxon>
        <taxon>Heteroconchia</taxon>
        <taxon>Palaeoheterodonta</taxon>
        <taxon>Unionida</taxon>
        <taxon>Unionoidea</taxon>
        <taxon>Unionidae</taxon>
        <taxon>Ambleminae</taxon>
        <taxon>Lampsilini</taxon>
        <taxon>Potamilus</taxon>
    </lineage>
</organism>
<protein>
    <submittedName>
        <fullName evidence="1">Uncharacterized protein</fullName>
    </submittedName>
</protein>
<reference evidence="1" key="1">
    <citation type="journal article" date="2021" name="Genome Biol. Evol.">
        <title>A High-Quality Reference Genome for a Parasitic Bivalve with Doubly Uniparental Inheritance (Bivalvia: Unionida).</title>
        <authorList>
            <person name="Smith C.H."/>
        </authorList>
    </citation>
    <scope>NUCLEOTIDE SEQUENCE</scope>
    <source>
        <strain evidence="1">CHS0354</strain>
    </source>
</reference>
<sequence length="168" mass="20446">MSRIKRPPQDLLCRWCSQFVGVDRRFCSIFCESRFSRSKRRRVPHANRETMSADRVYESNARGYEYEIRKDNRYSEEPAVFTSDLDPLFSERYLEDYIYCQYCTRPLVKRGSKYCDKACERRYRTLNWKIDNLEQKPEDTGKFKSFQVIERNIFPDQMRPPYVPSWRV</sequence>
<name>A0AAE0T1L3_9BIVA</name>
<dbReference type="AlphaFoldDB" id="A0AAE0T1L3"/>
<reference evidence="1" key="3">
    <citation type="submission" date="2023-05" db="EMBL/GenBank/DDBJ databases">
        <authorList>
            <person name="Smith C.H."/>
        </authorList>
    </citation>
    <scope>NUCLEOTIDE SEQUENCE</scope>
    <source>
        <strain evidence="1">CHS0354</strain>
        <tissue evidence="1">Mantle</tissue>
    </source>
</reference>